<evidence type="ECO:0000256" key="2">
    <source>
        <dbReference type="ARBA" id="ARBA00022664"/>
    </source>
</evidence>
<evidence type="ECO:0000313" key="8">
    <source>
        <dbReference type="Proteomes" id="UP000593567"/>
    </source>
</evidence>
<protein>
    <submittedName>
        <fullName evidence="7">Ncm</fullName>
    </submittedName>
</protein>
<feature type="compositionally biased region" description="Acidic residues" evidence="5">
    <location>
        <begin position="156"/>
        <end position="167"/>
    </location>
</feature>
<evidence type="ECO:0000256" key="1">
    <source>
        <dbReference type="ARBA" id="ARBA00004123"/>
    </source>
</evidence>
<evidence type="ECO:0000313" key="7">
    <source>
        <dbReference type="EMBL" id="KAF6019583.1"/>
    </source>
</evidence>
<dbReference type="GO" id="GO:0003723">
    <property type="term" value="F:RNA binding"/>
    <property type="evidence" value="ECO:0007669"/>
    <property type="project" value="TreeGrafter"/>
</dbReference>
<feature type="region of interest" description="Disordered" evidence="5">
    <location>
        <begin position="130"/>
        <end position="167"/>
    </location>
</feature>
<keyword evidence="4" id="KW-0539">Nucleus</keyword>
<dbReference type="EMBL" id="VXIV02003219">
    <property type="protein sequence ID" value="KAF6019583.1"/>
    <property type="molecule type" value="Genomic_DNA"/>
</dbReference>
<dbReference type="AlphaFoldDB" id="A0A7J7J0E3"/>
<dbReference type="PANTHER" id="PTHR18034:SF3">
    <property type="entry name" value="PRE-MRNA-SPLICING FACTOR CWC22 HOMOLOG"/>
    <property type="match status" value="1"/>
</dbReference>
<evidence type="ECO:0000256" key="3">
    <source>
        <dbReference type="ARBA" id="ARBA00023187"/>
    </source>
</evidence>
<dbReference type="PANTHER" id="PTHR18034">
    <property type="entry name" value="CELL CYCLE CONTROL PROTEIN CWF22-RELATED"/>
    <property type="match status" value="1"/>
</dbReference>
<gene>
    <name evidence="7" type="ORF">EB796_022109</name>
</gene>
<evidence type="ECO:0000256" key="5">
    <source>
        <dbReference type="SAM" id="MobiDB-lite"/>
    </source>
</evidence>
<dbReference type="PROSITE" id="PS51366">
    <property type="entry name" value="MI"/>
    <property type="match status" value="1"/>
</dbReference>
<keyword evidence="8" id="KW-1185">Reference proteome</keyword>
<dbReference type="Proteomes" id="UP000593567">
    <property type="component" value="Unassembled WGS sequence"/>
</dbReference>
<dbReference type="GO" id="GO:0000398">
    <property type="term" value="P:mRNA splicing, via spliceosome"/>
    <property type="evidence" value="ECO:0007669"/>
    <property type="project" value="TreeGrafter"/>
</dbReference>
<comment type="caution">
    <text evidence="7">The sequence shown here is derived from an EMBL/GenBank/DDBJ whole genome shotgun (WGS) entry which is preliminary data.</text>
</comment>
<keyword evidence="2" id="KW-0507">mRNA processing</keyword>
<reference evidence="7" key="1">
    <citation type="submission" date="2020-06" db="EMBL/GenBank/DDBJ databases">
        <title>Draft genome of Bugula neritina, a colonial animal packing powerful symbionts and potential medicines.</title>
        <authorList>
            <person name="Rayko M."/>
        </authorList>
    </citation>
    <scope>NUCLEOTIDE SEQUENCE [LARGE SCALE GENOMIC DNA]</scope>
    <source>
        <strain evidence="7">Kwan_BN1</strain>
    </source>
</reference>
<name>A0A7J7J0E3_BUGNE</name>
<proteinExistence type="predicted"/>
<dbReference type="InterPro" id="IPR003891">
    <property type="entry name" value="Initiation_fac_eIF4g_MI"/>
</dbReference>
<evidence type="ECO:0000259" key="6">
    <source>
        <dbReference type="PROSITE" id="PS51366"/>
    </source>
</evidence>
<dbReference type="OrthoDB" id="1924287at2759"/>
<comment type="subcellular location">
    <subcellularLocation>
        <location evidence="1">Nucleus</location>
    </subcellularLocation>
</comment>
<feature type="compositionally biased region" description="Low complexity" evidence="5">
    <location>
        <begin position="139"/>
        <end position="155"/>
    </location>
</feature>
<accession>A0A7J7J0E3</accession>
<feature type="domain" description="MI" evidence="6">
    <location>
        <begin position="1"/>
        <end position="55"/>
    </location>
</feature>
<sequence>MLNKIYVEKFEEMFMAQYETCHRLDATKLRNVSKFFAHLLHTDAISWGVLQVIKMNENDTASSSRIFVKQLFLEIAEYKGLPRLNERLKDETLQGCFEGIMPKDHPKKTRFAINFFTSIGLGGLTDGLKEHLKNMPKPSESSSSSFSGSRSSDSDSGTDSDSSSDSE</sequence>
<keyword evidence="3" id="KW-0508">mRNA splicing</keyword>
<organism evidence="7 8">
    <name type="scientific">Bugula neritina</name>
    <name type="common">Brown bryozoan</name>
    <name type="synonym">Sertularia neritina</name>
    <dbReference type="NCBI Taxonomy" id="10212"/>
    <lineage>
        <taxon>Eukaryota</taxon>
        <taxon>Metazoa</taxon>
        <taxon>Spiralia</taxon>
        <taxon>Lophotrochozoa</taxon>
        <taxon>Bryozoa</taxon>
        <taxon>Gymnolaemata</taxon>
        <taxon>Cheilostomatida</taxon>
        <taxon>Flustrina</taxon>
        <taxon>Buguloidea</taxon>
        <taxon>Bugulidae</taxon>
        <taxon>Bugula</taxon>
    </lineage>
</organism>
<dbReference type="GO" id="GO:0071013">
    <property type="term" value="C:catalytic step 2 spliceosome"/>
    <property type="evidence" value="ECO:0007669"/>
    <property type="project" value="TreeGrafter"/>
</dbReference>
<evidence type="ECO:0000256" key="4">
    <source>
        <dbReference type="ARBA" id="ARBA00023242"/>
    </source>
</evidence>
<dbReference type="InterPro" id="IPR050781">
    <property type="entry name" value="CWC22_splicing_factor"/>
</dbReference>